<organism evidence="2">
    <name type="scientific">Rhizophora mucronata</name>
    <name type="common">Asiatic mangrove</name>
    <dbReference type="NCBI Taxonomy" id="61149"/>
    <lineage>
        <taxon>Eukaryota</taxon>
        <taxon>Viridiplantae</taxon>
        <taxon>Streptophyta</taxon>
        <taxon>Embryophyta</taxon>
        <taxon>Tracheophyta</taxon>
        <taxon>Spermatophyta</taxon>
        <taxon>Magnoliopsida</taxon>
        <taxon>eudicotyledons</taxon>
        <taxon>Gunneridae</taxon>
        <taxon>Pentapetalae</taxon>
        <taxon>rosids</taxon>
        <taxon>fabids</taxon>
        <taxon>Malpighiales</taxon>
        <taxon>Rhizophoraceae</taxon>
        <taxon>Rhizophora</taxon>
    </lineage>
</organism>
<protein>
    <submittedName>
        <fullName evidence="2">Uncharacterized protein</fullName>
    </submittedName>
</protein>
<accession>A0A2P2NNE8</accession>
<keyword evidence="1" id="KW-0812">Transmembrane</keyword>
<evidence type="ECO:0000256" key="1">
    <source>
        <dbReference type="SAM" id="Phobius"/>
    </source>
</evidence>
<keyword evidence="1" id="KW-0472">Membrane</keyword>
<evidence type="ECO:0000313" key="2">
    <source>
        <dbReference type="EMBL" id="MBX44038.1"/>
    </source>
</evidence>
<name>A0A2P2NNE8_RHIMU</name>
<feature type="transmembrane region" description="Helical" evidence="1">
    <location>
        <begin position="24"/>
        <end position="44"/>
    </location>
</feature>
<dbReference type="EMBL" id="GGEC01063554">
    <property type="protein sequence ID" value="MBX44038.1"/>
    <property type="molecule type" value="Transcribed_RNA"/>
</dbReference>
<keyword evidence="1" id="KW-1133">Transmembrane helix</keyword>
<dbReference type="AlphaFoldDB" id="A0A2P2NNE8"/>
<sequence length="50" mass="5666">MSNYLSGRICSLSIQRSLAFGTSFLMWGNYFIIIFICGVQRLLAGVTLRF</sequence>
<reference evidence="2" key="1">
    <citation type="submission" date="2018-02" db="EMBL/GenBank/DDBJ databases">
        <title>Rhizophora mucronata_Transcriptome.</title>
        <authorList>
            <person name="Meera S.P."/>
            <person name="Sreeshan A."/>
            <person name="Augustine A."/>
        </authorList>
    </citation>
    <scope>NUCLEOTIDE SEQUENCE</scope>
    <source>
        <tissue evidence="2">Leaf</tissue>
    </source>
</reference>
<proteinExistence type="predicted"/>